<dbReference type="SUPFAM" id="SSF51445">
    <property type="entry name" value="(Trans)glycosidases"/>
    <property type="match status" value="1"/>
</dbReference>
<comment type="caution">
    <text evidence="11">The sequence shown here is derived from an EMBL/GenBank/DDBJ whole genome shotgun (WGS) entry which is preliminary data.</text>
</comment>
<evidence type="ECO:0000259" key="9">
    <source>
        <dbReference type="Pfam" id="PF21317"/>
    </source>
</evidence>
<keyword evidence="6" id="KW-0732">Signal</keyword>
<dbReference type="RefSeq" id="WP_264512223.1">
    <property type="nucleotide sequence ID" value="NZ_JAPDDR010000003.1"/>
</dbReference>
<evidence type="ECO:0000259" key="8">
    <source>
        <dbReference type="Pfam" id="PF01301"/>
    </source>
</evidence>
<dbReference type="PROSITE" id="PS01182">
    <property type="entry name" value="GLYCOSYL_HYDROL_F35"/>
    <property type="match status" value="1"/>
</dbReference>
<dbReference type="InterPro" id="IPR048912">
    <property type="entry name" value="BetaGal1-like_ABD1"/>
</dbReference>
<dbReference type="InterPro" id="IPR000421">
    <property type="entry name" value="FA58C"/>
</dbReference>
<comment type="similarity">
    <text evidence="1 5">Belongs to the glycosyl hydrolase 35 family.</text>
</comment>
<evidence type="ECO:0000256" key="6">
    <source>
        <dbReference type="SAM" id="SignalP"/>
    </source>
</evidence>
<keyword evidence="3 4" id="KW-0326">Glycosidase</keyword>
<dbReference type="Pfam" id="PF21467">
    <property type="entry name" value="BetaGal_gal-bd"/>
    <property type="match status" value="1"/>
</dbReference>
<dbReference type="Proteomes" id="UP001165653">
    <property type="component" value="Unassembled WGS sequence"/>
</dbReference>
<dbReference type="GO" id="GO:0004565">
    <property type="term" value="F:beta-galactosidase activity"/>
    <property type="evidence" value="ECO:0007669"/>
    <property type="project" value="UniProtKB-EC"/>
</dbReference>
<keyword evidence="2 4" id="KW-0378">Hydrolase</keyword>
<evidence type="ECO:0000256" key="1">
    <source>
        <dbReference type="ARBA" id="ARBA00009809"/>
    </source>
</evidence>
<evidence type="ECO:0000313" key="11">
    <source>
        <dbReference type="EMBL" id="MCW1913108.1"/>
    </source>
</evidence>
<sequence>MKAHPILALAFGLAALQPLASLAQAPAAAKHRFEIGETELLLDGKRMQIRCGELHFARVPKEYWRHRLQLCKAMGLNTVCAYLFWNLHEFEKGKYNWEGQADAAEFCRLAQEEGLWVILRPGPYACAEWDGGGLPWWLLKKPDIALRSQDPDFMAASKAWLAEVGRVLGPLQVTKGGPILMAQVENEYGFYGKDAEYMGRMRQATIDAGFDIPLFACNPTGSLWNGKRDDLFNVVNFGSDPATGFKKLREVQPKGPLMCGEFYPGWFDTWGAPHHLGKTETYLADLDYMLNAGASFSIYMAHGGTSFGLWAGADRPFKPDTSSYDYDAPISEAGWIGDKFERTRQLMSRYLLPGEKLSDPPAPKPVIEIPAFQLTETAAVLANLPEAIKDSAPRHMEAYDQGHGCTVYRTTLPVGPAAKLQLDQVHDFAWVYLDGKEVGVMDRRSRRFHVNLPERKEEARLDILVEAMGHVNFGVEIHDRKGIHGKVQLVEAAKTSELKGAWEIFPLKLDAPLLAGLKWKPADKDESGPRFWRGGFTLAKAEDTFLDMRSWGKGVIWVNGHCLARHWNIGPTQTAYMPGAWLKEGKNEVIVLDLTGPTEATMAGLSKPILDELRPELDFARKGTKKSTLELGDHVADLSASFSAGADAQDVKFATPLEGSQFVLEALSAHDGKPYAAIAELDLLDPAGNSISHASWTIAYVDSEELVGEDGSASNAINGQTADFWHSEWKTVQPGYPHRLVIDLGAKTAIGGFRYTPRAGNNPGRIKDYRVHVGSGFVKEAK</sequence>
<feature type="signal peptide" evidence="6">
    <location>
        <begin position="1"/>
        <end position="23"/>
    </location>
</feature>
<evidence type="ECO:0000259" key="10">
    <source>
        <dbReference type="Pfam" id="PF21467"/>
    </source>
</evidence>
<organism evidence="11 12">
    <name type="scientific">Luteolibacter rhizosphaerae</name>
    <dbReference type="NCBI Taxonomy" id="2989719"/>
    <lineage>
        <taxon>Bacteria</taxon>
        <taxon>Pseudomonadati</taxon>
        <taxon>Verrucomicrobiota</taxon>
        <taxon>Verrucomicrobiia</taxon>
        <taxon>Verrucomicrobiales</taxon>
        <taxon>Verrucomicrobiaceae</taxon>
        <taxon>Luteolibacter</taxon>
    </lineage>
</organism>
<dbReference type="InterPro" id="IPR008979">
    <property type="entry name" value="Galactose-bd-like_sf"/>
</dbReference>
<dbReference type="PANTHER" id="PTHR23421">
    <property type="entry name" value="BETA-GALACTOSIDASE RELATED"/>
    <property type="match status" value="1"/>
</dbReference>
<dbReference type="InterPro" id="IPR031330">
    <property type="entry name" value="Gly_Hdrlase_35_cat"/>
</dbReference>
<gene>
    <name evidence="11" type="ORF">OJ996_05970</name>
</gene>
<feature type="domain" description="Beta-galactosidase 1-like first all-beta" evidence="9">
    <location>
        <begin position="393"/>
        <end position="507"/>
    </location>
</feature>
<dbReference type="PRINTS" id="PR00742">
    <property type="entry name" value="GLHYDRLASE35"/>
</dbReference>
<dbReference type="EMBL" id="JAPDDR010000003">
    <property type="protein sequence ID" value="MCW1913108.1"/>
    <property type="molecule type" value="Genomic_DNA"/>
</dbReference>
<dbReference type="Pfam" id="PF21317">
    <property type="entry name" value="BetaGal_ABD_1"/>
    <property type="match status" value="1"/>
</dbReference>
<feature type="domain" description="Glycoside hydrolase 35 catalytic" evidence="8">
    <location>
        <begin position="39"/>
        <end position="349"/>
    </location>
</feature>
<feature type="domain" description="Beta-galactosidase galactose-binding" evidence="10">
    <location>
        <begin position="529"/>
        <end position="587"/>
    </location>
</feature>
<dbReference type="InterPro" id="IPR019801">
    <property type="entry name" value="Glyco_hydro_35_CS"/>
</dbReference>
<evidence type="ECO:0000256" key="2">
    <source>
        <dbReference type="ARBA" id="ARBA00022801"/>
    </source>
</evidence>
<feature type="chain" id="PRO_5047411708" description="Beta-galactosidase" evidence="6">
    <location>
        <begin position="24"/>
        <end position="782"/>
    </location>
</feature>
<evidence type="ECO:0000256" key="3">
    <source>
        <dbReference type="ARBA" id="ARBA00023295"/>
    </source>
</evidence>
<comment type="catalytic activity">
    <reaction evidence="4">
        <text>Hydrolysis of terminal non-reducing beta-D-galactose residues in beta-D-galactosides.</text>
        <dbReference type="EC" id="3.2.1.23"/>
    </reaction>
</comment>
<dbReference type="InterPro" id="IPR001944">
    <property type="entry name" value="Glycoside_Hdrlase_35"/>
</dbReference>
<dbReference type="EC" id="3.2.1.23" evidence="4"/>
<dbReference type="InterPro" id="IPR048913">
    <property type="entry name" value="BetaGal_gal-bd"/>
</dbReference>
<dbReference type="Gene3D" id="3.20.20.80">
    <property type="entry name" value="Glycosidases"/>
    <property type="match status" value="1"/>
</dbReference>
<accession>A0ABT3FZU0</accession>
<evidence type="ECO:0000259" key="7">
    <source>
        <dbReference type="Pfam" id="PF00754"/>
    </source>
</evidence>
<name>A0ABT3FZU0_9BACT</name>
<evidence type="ECO:0000256" key="5">
    <source>
        <dbReference type="RuleBase" id="RU003679"/>
    </source>
</evidence>
<dbReference type="SUPFAM" id="SSF49785">
    <property type="entry name" value="Galactose-binding domain-like"/>
    <property type="match status" value="3"/>
</dbReference>
<dbReference type="Pfam" id="PF00754">
    <property type="entry name" value="F5_F8_type_C"/>
    <property type="match status" value="1"/>
</dbReference>
<feature type="domain" description="F5/8 type C" evidence="7">
    <location>
        <begin position="708"/>
        <end position="774"/>
    </location>
</feature>
<keyword evidence="12" id="KW-1185">Reference proteome</keyword>
<dbReference type="InterPro" id="IPR017853">
    <property type="entry name" value="GH"/>
</dbReference>
<proteinExistence type="inferred from homology"/>
<dbReference type="Gene3D" id="2.60.120.260">
    <property type="entry name" value="Galactose-binding domain-like"/>
    <property type="match status" value="3"/>
</dbReference>
<evidence type="ECO:0000313" key="12">
    <source>
        <dbReference type="Proteomes" id="UP001165653"/>
    </source>
</evidence>
<dbReference type="Pfam" id="PF01301">
    <property type="entry name" value="Glyco_hydro_35"/>
    <property type="match status" value="1"/>
</dbReference>
<evidence type="ECO:0000256" key="4">
    <source>
        <dbReference type="RuleBase" id="RU000675"/>
    </source>
</evidence>
<protein>
    <recommendedName>
        <fullName evidence="4">Beta-galactosidase</fullName>
        <ecNumber evidence="4">3.2.1.23</ecNumber>
    </recommendedName>
</protein>
<reference evidence="11" key="1">
    <citation type="submission" date="2022-10" db="EMBL/GenBank/DDBJ databases">
        <title>Luteolibacter sp. GHJ8, whole genome shotgun sequencing project.</title>
        <authorList>
            <person name="Zhao G."/>
            <person name="Shen L."/>
        </authorList>
    </citation>
    <scope>NUCLEOTIDE SEQUENCE</scope>
    <source>
        <strain evidence="11">GHJ8</strain>
    </source>
</reference>